<evidence type="ECO:0000313" key="3">
    <source>
        <dbReference type="Proteomes" id="UP000479190"/>
    </source>
</evidence>
<reference evidence="2 3" key="1">
    <citation type="submission" date="2020-02" db="EMBL/GenBank/DDBJ databases">
        <authorList>
            <person name="Ferguson B K."/>
        </authorList>
    </citation>
    <scope>NUCLEOTIDE SEQUENCE [LARGE SCALE GENOMIC DNA]</scope>
</reference>
<accession>A0A6H5IYE8</accession>
<dbReference type="AlphaFoldDB" id="A0A6H5IYE8"/>
<keyword evidence="3" id="KW-1185">Reference proteome</keyword>
<evidence type="ECO:0000256" key="1">
    <source>
        <dbReference type="SAM" id="MobiDB-lite"/>
    </source>
</evidence>
<sequence length="228" mass="25820">MSSSLTEDVTTACRRWLSFIINTFAEDSLPKINFANKKKAQVHISSMKNVYDAKKSMIRRNCCVQSELKYDQTKLTKLLGRGKGLVIISARFSLEATQVNLTRFSLTHCLIKSPCISFIGTLTLVRSLSSRVFSILDTADPRTSKSTTCLNKRDLCSNQSTYIRSPRFPRRSICAHRYTRKQAGVTNWSRDQFPPASRANVSSAARSFSDVEKTTSTWSRNREKSRQA</sequence>
<dbReference type="EMBL" id="CADCXV010001218">
    <property type="protein sequence ID" value="CAB0042798.1"/>
    <property type="molecule type" value="Genomic_DNA"/>
</dbReference>
<evidence type="ECO:0000313" key="2">
    <source>
        <dbReference type="EMBL" id="CAB0042798.1"/>
    </source>
</evidence>
<feature type="region of interest" description="Disordered" evidence="1">
    <location>
        <begin position="189"/>
        <end position="228"/>
    </location>
</feature>
<proteinExistence type="predicted"/>
<name>A0A6H5IYE8_9HYME</name>
<feature type="compositionally biased region" description="Low complexity" evidence="1">
    <location>
        <begin position="196"/>
        <end position="208"/>
    </location>
</feature>
<dbReference type="Proteomes" id="UP000479190">
    <property type="component" value="Unassembled WGS sequence"/>
</dbReference>
<protein>
    <submittedName>
        <fullName evidence="2">Uncharacterized protein</fullName>
    </submittedName>
</protein>
<gene>
    <name evidence="2" type="ORF">TBRA_LOCUS14396</name>
</gene>
<organism evidence="2 3">
    <name type="scientific">Trichogramma brassicae</name>
    <dbReference type="NCBI Taxonomy" id="86971"/>
    <lineage>
        <taxon>Eukaryota</taxon>
        <taxon>Metazoa</taxon>
        <taxon>Ecdysozoa</taxon>
        <taxon>Arthropoda</taxon>
        <taxon>Hexapoda</taxon>
        <taxon>Insecta</taxon>
        <taxon>Pterygota</taxon>
        <taxon>Neoptera</taxon>
        <taxon>Endopterygota</taxon>
        <taxon>Hymenoptera</taxon>
        <taxon>Apocrita</taxon>
        <taxon>Proctotrupomorpha</taxon>
        <taxon>Chalcidoidea</taxon>
        <taxon>Trichogrammatidae</taxon>
        <taxon>Trichogramma</taxon>
    </lineage>
</organism>